<keyword evidence="1" id="KW-0614">Plasmid</keyword>
<evidence type="ECO:0000313" key="3">
    <source>
        <dbReference type="Proteomes" id="UP000185687"/>
    </source>
</evidence>
<keyword evidence="3" id="KW-1185">Reference proteome</keyword>
<sequence>MRHPQDDLLIVHALVELAREHRGTPTEARASDLAYAIANQHGLMPVEVPRQLEVPLEAHGWEEDCG</sequence>
<geneLocation type="plasmid" evidence="1">
    <name>unnamed1</name>
</geneLocation>
<accession>A0A1N7FEZ0</accession>
<dbReference type="EMBL" id="FTNP01000006">
    <property type="protein sequence ID" value="SIR98988.1"/>
    <property type="molecule type" value="Genomic_DNA"/>
</dbReference>
<evidence type="ECO:0000313" key="2">
    <source>
        <dbReference type="EMBL" id="SIR98988.1"/>
    </source>
</evidence>
<dbReference type="OrthoDB" id="190273at2157"/>
<dbReference type="GeneID" id="30957663"/>
<protein>
    <submittedName>
        <fullName evidence="2">Uncharacterized protein</fullName>
    </submittedName>
</protein>
<evidence type="ECO:0000313" key="4">
    <source>
        <dbReference type="Proteomes" id="UP000187321"/>
    </source>
</evidence>
<dbReference type="RefSeq" id="WP_076583350.1">
    <property type="nucleotide sequence ID" value="NZ_CP019328.1"/>
</dbReference>
<evidence type="ECO:0000313" key="1">
    <source>
        <dbReference type="EMBL" id="APX98392.1"/>
    </source>
</evidence>
<reference evidence="1 4" key="1">
    <citation type="submission" date="2017-01" db="EMBL/GenBank/DDBJ databases">
        <title>Complete genome sequence of Haloterrigena daqingensis type strain (JX313T).</title>
        <authorList>
            <person name="Shuang W."/>
        </authorList>
    </citation>
    <scope>NUCLEOTIDE SEQUENCE [LARGE SCALE GENOMIC DNA]</scope>
    <source>
        <strain evidence="4">JX313</strain>
        <strain evidence="1">JX313T</strain>
        <plasmid evidence="4">Plasmid unnamed1</plasmid>
        <plasmid evidence="1">unnamed1</plasmid>
    </source>
</reference>
<dbReference type="AlphaFoldDB" id="A0A1N7FEZ0"/>
<name>A0A1N7FEZ0_9EURY</name>
<dbReference type="KEGG" id="hda:BB347_16930"/>
<dbReference type="Proteomes" id="UP000187321">
    <property type="component" value="Plasmid unnamed1"/>
</dbReference>
<gene>
    <name evidence="1" type="ORF">BB347_16930</name>
    <name evidence="2" type="ORF">SAMN05421809_3169</name>
</gene>
<dbReference type="Proteomes" id="UP000185687">
    <property type="component" value="Unassembled WGS sequence"/>
</dbReference>
<organism evidence="2 3">
    <name type="scientific">Natronorubrum daqingense</name>
    <dbReference type="NCBI Taxonomy" id="588898"/>
    <lineage>
        <taxon>Archaea</taxon>
        <taxon>Methanobacteriati</taxon>
        <taxon>Methanobacteriota</taxon>
        <taxon>Stenosarchaea group</taxon>
        <taxon>Halobacteria</taxon>
        <taxon>Halobacteriales</taxon>
        <taxon>Natrialbaceae</taxon>
        <taxon>Natronorubrum</taxon>
    </lineage>
</organism>
<proteinExistence type="predicted"/>
<dbReference type="EMBL" id="CP019328">
    <property type="protein sequence ID" value="APX98392.1"/>
    <property type="molecule type" value="Genomic_DNA"/>
</dbReference>
<reference evidence="2 3" key="2">
    <citation type="submission" date="2017-01" db="EMBL/GenBank/DDBJ databases">
        <authorList>
            <person name="Mah S.A."/>
            <person name="Swanson W.J."/>
            <person name="Moy G.W."/>
            <person name="Vacquier V.D."/>
        </authorList>
    </citation>
    <scope>NUCLEOTIDE SEQUENCE [LARGE SCALE GENOMIC DNA]</scope>
    <source>
        <strain evidence="2 3">CGMCC 1.8909</strain>
    </source>
</reference>